<dbReference type="OrthoDB" id="5979581at2759"/>
<keyword evidence="3" id="KW-1185">Reference proteome</keyword>
<dbReference type="InterPro" id="IPR000719">
    <property type="entry name" value="Prot_kinase_dom"/>
</dbReference>
<dbReference type="EMBL" id="VIBQ01000016">
    <property type="protein sequence ID" value="KAB8356516.1"/>
    <property type="molecule type" value="Genomic_DNA"/>
</dbReference>
<dbReference type="Proteomes" id="UP000327013">
    <property type="component" value="Unassembled WGS sequence"/>
</dbReference>
<dbReference type="InterPro" id="IPR011009">
    <property type="entry name" value="Kinase-like_dom_sf"/>
</dbReference>
<reference evidence="2 3" key="1">
    <citation type="submission" date="2019-06" db="EMBL/GenBank/DDBJ databases">
        <title>A chromosomal-level reference genome of Carpinus fangiana (Coryloideae, Betulaceae).</title>
        <authorList>
            <person name="Yang X."/>
            <person name="Wang Z."/>
            <person name="Zhang L."/>
            <person name="Hao G."/>
            <person name="Liu J."/>
            <person name="Yang Y."/>
        </authorList>
    </citation>
    <scope>NUCLEOTIDE SEQUENCE [LARGE SCALE GENOMIC DNA]</scope>
    <source>
        <strain evidence="2">Cfa_2016G</strain>
        <tissue evidence="2">Leaf</tissue>
    </source>
</reference>
<comment type="caution">
    <text evidence="2">The sequence shown here is derived from an EMBL/GenBank/DDBJ whole genome shotgun (WGS) entry which is preliminary data.</text>
</comment>
<organism evidence="2 3">
    <name type="scientific">Carpinus fangiana</name>
    <dbReference type="NCBI Taxonomy" id="176857"/>
    <lineage>
        <taxon>Eukaryota</taxon>
        <taxon>Viridiplantae</taxon>
        <taxon>Streptophyta</taxon>
        <taxon>Embryophyta</taxon>
        <taxon>Tracheophyta</taxon>
        <taxon>Spermatophyta</taxon>
        <taxon>Magnoliopsida</taxon>
        <taxon>eudicotyledons</taxon>
        <taxon>Gunneridae</taxon>
        <taxon>Pentapetalae</taxon>
        <taxon>rosids</taxon>
        <taxon>fabids</taxon>
        <taxon>Fagales</taxon>
        <taxon>Betulaceae</taxon>
        <taxon>Carpinus</taxon>
    </lineage>
</organism>
<dbReference type="SUPFAM" id="SSF56112">
    <property type="entry name" value="Protein kinase-like (PK-like)"/>
    <property type="match status" value="1"/>
</dbReference>
<evidence type="ECO:0000313" key="2">
    <source>
        <dbReference type="EMBL" id="KAB8356516.1"/>
    </source>
</evidence>
<feature type="domain" description="Protein kinase" evidence="1">
    <location>
        <begin position="78"/>
        <end position="398"/>
    </location>
</feature>
<evidence type="ECO:0000313" key="3">
    <source>
        <dbReference type="Proteomes" id="UP000327013"/>
    </source>
</evidence>
<dbReference type="AlphaFoldDB" id="A0A5N6KXC5"/>
<dbReference type="GO" id="GO:0004672">
    <property type="term" value="F:protein kinase activity"/>
    <property type="evidence" value="ECO:0007669"/>
    <property type="project" value="InterPro"/>
</dbReference>
<dbReference type="GO" id="GO:0005524">
    <property type="term" value="F:ATP binding"/>
    <property type="evidence" value="ECO:0007669"/>
    <property type="project" value="InterPro"/>
</dbReference>
<name>A0A5N6KXC5_9ROSI</name>
<protein>
    <recommendedName>
        <fullName evidence="1">Protein kinase domain-containing protein</fullName>
    </recommendedName>
</protein>
<dbReference type="Gene3D" id="1.10.510.10">
    <property type="entry name" value="Transferase(Phosphotransferase) domain 1"/>
    <property type="match status" value="1"/>
</dbReference>
<evidence type="ECO:0000259" key="1">
    <source>
        <dbReference type="SMART" id="SM00220"/>
    </source>
</evidence>
<sequence>MRPRLWRLGPTRVYAPCNRHNVQTRPYPRQLLQKSPLSRVPGYFTDELLPKYMSSSASTRTAPAVEVGRIVPGARWDYRLHQLLEGGMSQSTVFKAEILPRKSDARPARWAAIKMAPNNRASLEALEREYDIYSMHNVASKSCFRDLYDVIGGNLNAGAGIEGLVFEWMDCTLANLSPKKYQRNPVIIKAIVDAVLHGLIALEMGKLISNPTAYCSLVSTLSILLPKWAIWALVRPCNPRQLGTCLQILVLPDGYRGAAQPFAMRAPEVYMGLGCIHRSSIWALAATLFCWVRPGVLGAANSQIPFSNEAWCIVKLRRLFPNWVVPPIEDDVCRCEFELADALIEESTPRVLEVSSLEEELEATPTLPEIKDLLRFMLIIDAQLRPTAAEVLRSKEYLALEKETQK</sequence>
<dbReference type="SMART" id="SM00220">
    <property type="entry name" value="S_TKc"/>
    <property type="match status" value="1"/>
</dbReference>
<accession>A0A5N6KXC5</accession>
<gene>
    <name evidence="2" type="ORF">FH972_024099</name>
</gene>
<proteinExistence type="predicted"/>